<dbReference type="Pfam" id="PF04972">
    <property type="entry name" value="BON"/>
    <property type="match status" value="2"/>
</dbReference>
<sequence>MLLITLLAGCVPLMLVVNLVEIGVVVGTDPRPVAVMKTDFELAGRLGKALDAEFAETAHVSVNAFDGVVLLSGEIPDDDAHARLAALGTAQPGVRRLHDETVVASPSTPAERATDTQLTARVKANIIAYASDSLDSMHLMVVTERRVVYLLGKTRPAYAEHAAIAARLVSGVQRVVVLVDTGAAIAPPVPNETPDAVEPPDDAPMPAPNS</sequence>
<organism evidence="4 5">
    <name type="scientific">Jeongeupia naejangsanensis</name>
    <dbReference type="NCBI Taxonomy" id="613195"/>
    <lineage>
        <taxon>Bacteria</taxon>
        <taxon>Pseudomonadati</taxon>
        <taxon>Pseudomonadota</taxon>
        <taxon>Betaproteobacteria</taxon>
        <taxon>Neisseriales</taxon>
        <taxon>Chitinibacteraceae</taxon>
        <taxon>Jeongeupia</taxon>
    </lineage>
</organism>
<protein>
    <submittedName>
        <fullName evidence="4">BON domain-containing protein</fullName>
    </submittedName>
</protein>
<evidence type="ECO:0000313" key="5">
    <source>
        <dbReference type="Proteomes" id="UP000809431"/>
    </source>
</evidence>
<gene>
    <name evidence="4" type="ORF">JMJ54_09610</name>
</gene>
<evidence type="ECO:0000313" key="4">
    <source>
        <dbReference type="EMBL" id="MBM3116089.1"/>
    </source>
</evidence>
<keyword evidence="1" id="KW-0732">Signal</keyword>
<dbReference type="PANTHER" id="PTHR34606">
    <property type="entry name" value="BON DOMAIN-CONTAINING PROTEIN"/>
    <property type="match status" value="1"/>
</dbReference>
<feature type="region of interest" description="Disordered" evidence="2">
    <location>
        <begin position="187"/>
        <end position="210"/>
    </location>
</feature>
<dbReference type="InterPro" id="IPR051686">
    <property type="entry name" value="Lipoprotein_DolP"/>
</dbReference>
<accession>A0ABS2BMT1</accession>
<name>A0ABS2BMT1_9NEIS</name>
<dbReference type="EMBL" id="JAESND010000004">
    <property type="protein sequence ID" value="MBM3116089.1"/>
    <property type="molecule type" value="Genomic_DNA"/>
</dbReference>
<dbReference type="RefSeq" id="WP_203538180.1">
    <property type="nucleotide sequence ID" value="NZ_JAESND010000004.1"/>
</dbReference>
<evidence type="ECO:0000256" key="2">
    <source>
        <dbReference type="SAM" id="MobiDB-lite"/>
    </source>
</evidence>
<dbReference type="InterPro" id="IPR007055">
    <property type="entry name" value="BON_dom"/>
</dbReference>
<dbReference type="SMART" id="SM00749">
    <property type="entry name" value="BON"/>
    <property type="match status" value="2"/>
</dbReference>
<proteinExistence type="predicted"/>
<feature type="domain" description="BON" evidence="3">
    <location>
        <begin position="38"/>
        <end position="105"/>
    </location>
</feature>
<keyword evidence="5" id="KW-1185">Reference proteome</keyword>
<evidence type="ECO:0000256" key="1">
    <source>
        <dbReference type="ARBA" id="ARBA00022729"/>
    </source>
</evidence>
<comment type="caution">
    <text evidence="4">The sequence shown here is derived from an EMBL/GenBank/DDBJ whole genome shotgun (WGS) entry which is preliminary data.</text>
</comment>
<dbReference type="PANTHER" id="PTHR34606:SF4">
    <property type="entry name" value="OUTER MEMBRANE LIPOPROTEIN DOLP"/>
    <property type="match status" value="1"/>
</dbReference>
<reference evidence="4 5" key="1">
    <citation type="submission" date="2021-01" db="EMBL/GenBank/DDBJ databases">
        <title>Draft Genome Sequence and Polyhydroxyalkanoate Biosynthetic Potential of Jeongeupia naejangsanensis Type Strain DSM 24253.</title>
        <authorList>
            <person name="Turrini P."/>
            <person name="Artuso I."/>
            <person name="Lugli G.A."/>
            <person name="Frangipani E."/>
            <person name="Ventura M."/>
            <person name="Visca P."/>
        </authorList>
    </citation>
    <scope>NUCLEOTIDE SEQUENCE [LARGE SCALE GENOMIC DNA]</scope>
    <source>
        <strain evidence="4 5">DSM 24253</strain>
    </source>
</reference>
<dbReference type="InterPro" id="IPR014004">
    <property type="entry name" value="Transpt-assoc_nodulatn_dom_bac"/>
</dbReference>
<dbReference type="Proteomes" id="UP000809431">
    <property type="component" value="Unassembled WGS sequence"/>
</dbReference>
<evidence type="ECO:0000259" key="3">
    <source>
        <dbReference type="PROSITE" id="PS50914"/>
    </source>
</evidence>
<dbReference type="PROSITE" id="PS50914">
    <property type="entry name" value="BON"/>
    <property type="match status" value="1"/>
</dbReference>